<dbReference type="GO" id="GO:0008641">
    <property type="term" value="F:ubiquitin-like modifier activating enzyme activity"/>
    <property type="evidence" value="ECO:0007669"/>
    <property type="project" value="InterPro"/>
</dbReference>
<evidence type="ECO:0000313" key="6">
    <source>
        <dbReference type="Proteomes" id="UP000004367"/>
    </source>
</evidence>
<dbReference type="InterPro" id="IPR035985">
    <property type="entry name" value="Ubiquitin-activating_enz"/>
</dbReference>
<dbReference type="GO" id="GO:0005524">
    <property type="term" value="F:ATP binding"/>
    <property type="evidence" value="ECO:0007669"/>
    <property type="project" value="UniProtKB-KW"/>
</dbReference>
<dbReference type="eggNOG" id="COG0476">
    <property type="taxonomic scope" value="Bacteria"/>
</dbReference>
<dbReference type="PANTHER" id="PTHR10953:SF102">
    <property type="entry name" value="ADENYLYLTRANSFERASE AND SULFURTRANSFERASE MOCS3"/>
    <property type="match status" value="1"/>
</dbReference>
<dbReference type="AlphaFoldDB" id="H5USN9"/>
<organism evidence="5 6">
    <name type="scientific">Mobilicoccus pelagius NBRC 104925</name>
    <dbReference type="NCBI Taxonomy" id="1089455"/>
    <lineage>
        <taxon>Bacteria</taxon>
        <taxon>Bacillati</taxon>
        <taxon>Actinomycetota</taxon>
        <taxon>Actinomycetes</taxon>
        <taxon>Micrococcales</taxon>
        <taxon>Dermatophilaceae</taxon>
        <taxon>Mobilicoccus</taxon>
    </lineage>
</organism>
<evidence type="ECO:0000256" key="1">
    <source>
        <dbReference type="ARBA" id="ARBA00022679"/>
    </source>
</evidence>
<reference evidence="5 6" key="1">
    <citation type="submission" date="2012-02" db="EMBL/GenBank/DDBJ databases">
        <title>Whole genome shotgun sequence of Mobilicoccus pelagius NBRC 104925.</title>
        <authorList>
            <person name="Yoshida Y."/>
            <person name="Hosoyama A."/>
            <person name="Tsuchikane K."/>
            <person name="Katsumata H."/>
            <person name="Yamazaki S."/>
            <person name="Fujita N."/>
        </authorList>
    </citation>
    <scope>NUCLEOTIDE SEQUENCE [LARGE SCALE GENOMIC DNA]</scope>
    <source>
        <strain evidence="5 6">NBRC 104925</strain>
    </source>
</reference>
<protein>
    <submittedName>
        <fullName evidence="5">Molybdopterin synthase sulfurylase MoeB</fullName>
    </submittedName>
</protein>
<dbReference type="GO" id="GO:0004792">
    <property type="term" value="F:thiosulfate-cyanide sulfurtransferase activity"/>
    <property type="evidence" value="ECO:0007669"/>
    <property type="project" value="TreeGrafter"/>
</dbReference>
<keyword evidence="6" id="KW-1185">Reference proteome</keyword>
<dbReference type="SUPFAM" id="SSF69572">
    <property type="entry name" value="Activating enzymes of the ubiquitin-like proteins"/>
    <property type="match status" value="1"/>
</dbReference>
<dbReference type="GO" id="GO:0008146">
    <property type="term" value="F:sulfotransferase activity"/>
    <property type="evidence" value="ECO:0007669"/>
    <property type="project" value="TreeGrafter"/>
</dbReference>
<dbReference type="Proteomes" id="UP000004367">
    <property type="component" value="Unassembled WGS sequence"/>
</dbReference>
<comment type="caution">
    <text evidence="5">The sequence shown here is derived from an EMBL/GenBank/DDBJ whole genome shotgun (WGS) entry which is preliminary data.</text>
</comment>
<feature type="domain" description="Rhodanese" evidence="4">
    <location>
        <begin position="324"/>
        <end position="412"/>
    </location>
</feature>
<dbReference type="InterPro" id="IPR001763">
    <property type="entry name" value="Rhodanese-like_dom"/>
</dbReference>
<dbReference type="OrthoDB" id="9804286at2"/>
<name>H5USN9_9MICO</name>
<evidence type="ECO:0000313" key="5">
    <source>
        <dbReference type="EMBL" id="GAB48747.1"/>
    </source>
</evidence>
<evidence type="ECO:0000259" key="4">
    <source>
        <dbReference type="PROSITE" id="PS50206"/>
    </source>
</evidence>
<evidence type="ECO:0000256" key="3">
    <source>
        <dbReference type="ARBA" id="ARBA00022840"/>
    </source>
</evidence>
<keyword evidence="2" id="KW-0547">Nucleotide-binding</keyword>
<dbReference type="InterPro" id="IPR036873">
    <property type="entry name" value="Rhodanese-like_dom_sf"/>
</dbReference>
<dbReference type="Gene3D" id="3.40.50.720">
    <property type="entry name" value="NAD(P)-binding Rossmann-like Domain"/>
    <property type="match status" value="1"/>
</dbReference>
<dbReference type="EMBL" id="BAFE01000058">
    <property type="protein sequence ID" value="GAB48747.1"/>
    <property type="molecule type" value="Genomic_DNA"/>
</dbReference>
<dbReference type="GO" id="GO:0016779">
    <property type="term" value="F:nucleotidyltransferase activity"/>
    <property type="evidence" value="ECO:0007669"/>
    <property type="project" value="TreeGrafter"/>
</dbReference>
<dbReference type="FunFam" id="3.40.50.720:FF:000033">
    <property type="entry name" value="Adenylyltransferase and sulfurtransferase MOCS3"/>
    <property type="match status" value="1"/>
</dbReference>
<keyword evidence="3" id="KW-0067">ATP-binding</keyword>
<dbReference type="SUPFAM" id="SSF52821">
    <property type="entry name" value="Rhodanese/Cell cycle control phosphatase"/>
    <property type="match status" value="1"/>
</dbReference>
<gene>
    <name evidence="5" type="primary">moeB</name>
    <name evidence="5" type="ORF">MOPEL_080_00260</name>
</gene>
<dbReference type="Pfam" id="PF00581">
    <property type="entry name" value="Rhodanese"/>
    <property type="match status" value="1"/>
</dbReference>
<proteinExistence type="predicted"/>
<dbReference type="GO" id="GO:0005829">
    <property type="term" value="C:cytosol"/>
    <property type="evidence" value="ECO:0007669"/>
    <property type="project" value="TreeGrafter"/>
</dbReference>
<keyword evidence="1" id="KW-0808">Transferase</keyword>
<dbReference type="RefSeq" id="WP_009482645.1">
    <property type="nucleotide sequence ID" value="NZ_BAFE01000058.1"/>
</dbReference>
<dbReference type="PROSITE" id="PS50206">
    <property type="entry name" value="RHODANESE_3"/>
    <property type="match status" value="1"/>
</dbReference>
<dbReference type="InterPro" id="IPR000594">
    <property type="entry name" value="ThiF_NAD_FAD-bd"/>
</dbReference>
<dbReference type="CDD" id="cd00757">
    <property type="entry name" value="ThiF_MoeB_HesA_family"/>
    <property type="match status" value="1"/>
</dbReference>
<dbReference type="PANTHER" id="PTHR10953">
    <property type="entry name" value="UBIQUITIN-ACTIVATING ENZYME E1"/>
    <property type="match status" value="1"/>
</dbReference>
<dbReference type="Gene3D" id="3.40.250.10">
    <property type="entry name" value="Rhodanese-like domain"/>
    <property type="match status" value="1"/>
</dbReference>
<evidence type="ECO:0000256" key="2">
    <source>
        <dbReference type="ARBA" id="ARBA00022741"/>
    </source>
</evidence>
<accession>H5USN9</accession>
<dbReference type="NCBIfam" id="NF004281">
    <property type="entry name" value="PRK05690.1"/>
    <property type="match status" value="1"/>
</dbReference>
<sequence>MSAAPSPGATAASGAQSAALPPLVAPALELTQAEKRRYARHLLLPQIGELGQRRIKNARVLVLGAGGLGSPALLYLAAAGVGTIGVVDDDVVEESNLQRQVVHGTDDVGRPKVESARDAVAEVNPLVTVVPHRVRLTPENALDLVADYDLVLDGADNFATRYLVADACEIAGKPCVWGSILRFDGQVSVFWAGHGPVYRDVFPEPPDPRLVPSCAEAGVMGVLCAAVGAAMGTEALKLITGTGRTLVGRLLVHDALAATWRELTIRPDPDRVPVTDLHTHARDYAASCGLPPTAPEEADVAPRVPEVPARVLAERLAARAVGRGEEDLLVVDVREPLEHAIVVVEGAELVPLGSLLAGEVHLPRDRDIVLFCKAGARSERAAHALLDAGYERVAHIPGGILEWIHDVDPDAPTY</sequence>
<dbReference type="CDD" id="cd00158">
    <property type="entry name" value="RHOD"/>
    <property type="match status" value="1"/>
</dbReference>
<dbReference type="InterPro" id="IPR045886">
    <property type="entry name" value="ThiF/MoeB/HesA"/>
</dbReference>
<dbReference type="STRING" id="1089455.MOPEL_080_00260"/>
<dbReference type="Pfam" id="PF00899">
    <property type="entry name" value="ThiF"/>
    <property type="match status" value="1"/>
</dbReference>
<dbReference type="SMART" id="SM00450">
    <property type="entry name" value="RHOD"/>
    <property type="match status" value="1"/>
</dbReference>